<name>G3AEN8_SPAPN</name>
<evidence type="ECO:0000313" key="1">
    <source>
        <dbReference type="EMBL" id="EGW35664.1"/>
    </source>
</evidence>
<dbReference type="InParanoid" id="G3AEN8"/>
<organism evidence="2">
    <name type="scientific">Spathaspora passalidarum (strain NRRL Y-27907 / 11-Y1)</name>
    <dbReference type="NCBI Taxonomy" id="619300"/>
    <lineage>
        <taxon>Eukaryota</taxon>
        <taxon>Fungi</taxon>
        <taxon>Dikarya</taxon>
        <taxon>Ascomycota</taxon>
        <taxon>Saccharomycotina</taxon>
        <taxon>Pichiomycetes</taxon>
        <taxon>Debaryomycetaceae</taxon>
        <taxon>Spathaspora</taxon>
    </lineage>
</organism>
<reference evidence="1 2" key="1">
    <citation type="journal article" date="2011" name="Proc. Natl. Acad. Sci. U.S.A.">
        <title>Comparative genomics of xylose-fermenting fungi for enhanced biofuel production.</title>
        <authorList>
            <person name="Wohlbach D.J."/>
            <person name="Kuo A."/>
            <person name="Sato T.K."/>
            <person name="Potts K.M."/>
            <person name="Salamov A.A."/>
            <person name="LaButti K.M."/>
            <person name="Sun H."/>
            <person name="Clum A."/>
            <person name="Pangilinan J.L."/>
            <person name="Lindquist E.A."/>
            <person name="Lucas S."/>
            <person name="Lapidus A."/>
            <person name="Jin M."/>
            <person name="Gunawan C."/>
            <person name="Balan V."/>
            <person name="Dale B.E."/>
            <person name="Jeffries T.W."/>
            <person name="Zinkel R."/>
            <person name="Barry K.W."/>
            <person name="Grigoriev I.V."/>
            <person name="Gasch A.P."/>
        </authorList>
    </citation>
    <scope>NUCLEOTIDE SEQUENCE [LARGE SCALE GENOMIC DNA]</scope>
    <source>
        <strain evidence="2">NRRL Y-27907 / 11-Y1</strain>
    </source>
</reference>
<protein>
    <submittedName>
        <fullName evidence="1">Uncharacterized protein</fullName>
    </submittedName>
</protein>
<dbReference type="GeneID" id="18869607"/>
<dbReference type="RefSeq" id="XP_007373076.1">
    <property type="nucleotide sequence ID" value="XM_007373014.1"/>
</dbReference>
<dbReference type="EMBL" id="GL996499">
    <property type="protein sequence ID" value="EGW35664.1"/>
    <property type="molecule type" value="Genomic_DNA"/>
</dbReference>
<dbReference type="OMA" id="DWYHNSP"/>
<dbReference type="AlphaFoldDB" id="G3AEN8"/>
<dbReference type="KEGG" id="spaa:SPAPADRAFT_131769"/>
<dbReference type="HOGENOM" id="CLU_634579_0_0_1"/>
<dbReference type="eggNOG" id="ENOG502RPWZ">
    <property type="taxonomic scope" value="Eukaryota"/>
</dbReference>
<dbReference type="OrthoDB" id="4021409at2759"/>
<proteinExistence type="predicted"/>
<evidence type="ECO:0000313" key="2">
    <source>
        <dbReference type="Proteomes" id="UP000000709"/>
    </source>
</evidence>
<sequence>MVLLGEIVQSQQYFSRLTTGIPSLDQIFITGTGNNQSLTNKIYDFQTAPSCQAMYLVTSSLIMSHLSNEKSVIIIDTLNRFPMKFIIKHPSFKKEWLNDKLMLYDRDTFSKLYAFFIYKKDIPKNCMIIINDFHDLVELYKLEMSSVYEELLLKHHIDMNDTYLHNKKTADNLLIPELPFNSDLIKVSPIAKFESHVKILFSKLIQICITQMSPIFLLGHLDTKFQPYRMKPTSQANSSQSSLTEKGRVVLTPHKFEKISTRIVFYNDWYHKTPHFDETVKSNFINENKLRMVSAARLELPKQKLMHHPVYFAVDDKFYHDKHFALDNKSYSLIDLSASTSDPDTDVDIPSSPIEYESVLDVSASEGPQDLSATM</sequence>
<accession>G3AEN8</accession>
<gene>
    <name evidence="1" type="ORF">SPAPADRAFT_131769</name>
</gene>
<keyword evidence="2" id="KW-1185">Reference proteome</keyword>
<dbReference type="Proteomes" id="UP000000709">
    <property type="component" value="Unassembled WGS sequence"/>
</dbReference>